<protein>
    <submittedName>
        <fullName evidence="1">Uncharacterized protein</fullName>
    </submittedName>
</protein>
<dbReference type="GO" id="GO:0000287">
    <property type="term" value="F:magnesium ion binding"/>
    <property type="evidence" value="ECO:0007669"/>
    <property type="project" value="InterPro"/>
</dbReference>
<dbReference type="EMBL" id="LR796774">
    <property type="protein sequence ID" value="CAB4165146.1"/>
    <property type="molecule type" value="Genomic_DNA"/>
</dbReference>
<dbReference type="GO" id="GO:0006310">
    <property type="term" value="P:DNA recombination"/>
    <property type="evidence" value="ECO:0007669"/>
    <property type="project" value="InterPro"/>
</dbReference>
<evidence type="ECO:0000313" key="1">
    <source>
        <dbReference type="EMBL" id="CAB4165146.1"/>
    </source>
</evidence>
<dbReference type="Gene3D" id="3.30.1330.70">
    <property type="entry name" value="Holliday junction resolvase RusA"/>
    <property type="match status" value="1"/>
</dbReference>
<reference evidence="1" key="1">
    <citation type="submission" date="2020-04" db="EMBL/GenBank/DDBJ databases">
        <authorList>
            <person name="Chiriac C."/>
            <person name="Salcher M."/>
            <person name="Ghai R."/>
            <person name="Kavagutti S V."/>
        </authorList>
    </citation>
    <scope>NUCLEOTIDE SEQUENCE</scope>
</reference>
<dbReference type="SUPFAM" id="SSF103084">
    <property type="entry name" value="Holliday junction resolvase RusA"/>
    <property type="match status" value="1"/>
</dbReference>
<name>A0A6J5P5B7_9CAUD</name>
<dbReference type="InterPro" id="IPR036614">
    <property type="entry name" value="RusA-like_sf"/>
</dbReference>
<organism evidence="1">
    <name type="scientific">uncultured Caudovirales phage</name>
    <dbReference type="NCBI Taxonomy" id="2100421"/>
    <lineage>
        <taxon>Viruses</taxon>
        <taxon>Duplodnaviria</taxon>
        <taxon>Heunggongvirae</taxon>
        <taxon>Uroviricota</taxon>
        <taxon>Caudoviricetes</taxon>
        <taxon>Peduoviridae</taxon>
        <taxon>Maltschvirus</taxon>
        <taxon>Maltschvirus maltsch</taxon>
    </lineage>
</organism>
<proteinExistence type="predicted"/>
<dbReference type="GO" id="GO:0006281">
    <property type="term" value="P:DNA repair"/>
    <property type="evidence" value="ECO:0007669"/>
    <property type="project" value="InterPro"/>
</dbReference>
<gene>
    <name evidence="1" type="ORF">UFOVP817_38</name>
</gene>
<accession>A0A6J5P5B7</accession>
<sequence length="125" mass="14216">MTTITIVLPLPDKCLSPNARVHWAKKAKVVKHMRVACKYLTTSAIALYGYPERPNWTRATYKARFYWKNNRQHDSDNAIASIKSALDGVADAGLVVNDSGLWPERPEFLIDKENPRLEITFTKEA</sequence>